<accession>A0ABP2Z7C5</accession>
<name>A0ABP2Z7C5_9GAMM</name>
<evidence type="ECO:0000313" key="3">
    <source>
        <dbReference type="Proteomes" id="UP000017548"/>
    </source>
</evidence>
<comment type="caution">
    <text evidence="2">The sequence shown here is derived from an EMBL/GenBank/DDBJ whole genome shotgun (WGS) entry which is preliminary data.</text>
</comment>
<protein>
    <recommendedName>
        <fullName evidence="4">Periplasmic protein</fullName>
    </recommendedName>
</protein>
<dbReference type="Proteomes" id="UP000017548">
    <property type="component" value="Unassembled WGS sequence"/>
</dbReference>
<reference evidence="2 3" key="1">
    <citation type="journal article" date="2013" name="Genome Announc.">
        <title>Draft Genome Sequence of Shewanella decolorationis S12, a Dye-Degrading Bacterium Isolated from a Wastewater Treatment Plant.</title>
        <authorList>
            <person name="Xu M."/>
            <person name="Fang Y."/>
            <person name="Liu J."/>
            <person name="Chen X."/>
            <person name="Sun G."/>
            <person name="Guo J."/>
            <person name="Hua Z."/>
            <person name="Tu Q."/>
            <person name="Wu L."/>
            <person name="Zhou J."/>
            <person name="Liu X."/>
        </authorList>
    </citation>
    <scope>NUCLEOTIDE SEQUENCE [LARGE SCALE GENOMIC DNA]</scope>
    <source>
        <strain evidence="2 3">S12</strain>
    </source>
</reference>
<keyword evidence="1" id="KW-1133">Transmembrane helix</keyword>
<evidence type="ECO:0008006" key="4">
    <source>
        <dbReference type="Google" id="ProtNLM"/>
    </source>
</evidence>
<organism evidence="2 3">
    <name type="scientific">Shewanella decolorationis S12</name>
    <dbReference type="NCBI Taxonomy" id="1353536"/>
    <lineage>
        <taxon>Bacteria</taxon>
        <taxon>Pseudomonadati</taxon>
        <taxon>Pseudomonadota</taxon>
        <taxon>Gammaproteobacteria</taxon>
        <taxon>Alteromonadales</taxon>
        <taxon>Shewanellaceae</taxon>
        <taxon>Shewanella</taxon>
    </lineage>
</organism>
<keyword evidence="1" id="KW-0812">Transmembrane</keyword>
<sequence length="81" mass="9857">MKTMHWKRVIIYSSIMSATFYIAAFAYFWLQPVPPMRCMNELSELADIALQEYKEGRTKVFTQDMYFNEETKQWCYFDEED</sequence>
<keyword evidence="1" id="KW-0472">Membrane</keyword>
<keyword evidence="3" id="KW-1185">Reference proteome</keyword>
<feature type="transmembrane region" description="Helical" evidence="1">
    <location>
        <begin position="9"/>
        <end position="30"/>
    </location>
</feature>
<proteinExistence type="predicted"/>
<evidence type="ECO:0000313" key="2">
    <source>
        <dbReference type="EMBL" id="ESE41404.1"/>
    </source>
</evidence>
<dbReference type="RefSeq" id="WP_023266955.1">
    <property type="nucleotide sequence ID" value="NZ_AXZL01000064.1"/>
</dbReference>
<dbReference type="EMBL" id="AXZL01000064">
    <property type="protein sequence ID" value="ESE41404.1"/>
    <property type="molecule type" value="Genomic_DNA"/>
</dbReference>
<evidence type="ECO:0000256" key="1">
    <source>
        <dbReference type="SAM" id="Phobius"/>
    </source>
</evidence>
<gene>
    <name evidence="2" type="ORF">SHD_1932</name>
</gene>